<evidence type="ECO:0000256" key="1">
    <source>
        <dbReference type="ARBA" id="ARBA00001947"/>
    </source>
</evidence>
<dbReference type="Pfam" id="PF01979">
    <property type="entry name" value="Amidohydro_1"/>
    <property type="match status" value="1"/>
</dbReference>
<reference evidence="7 8" key="1">
    <citation type="submission" date="2018-02" db="EMBL/GenBank/DDBJ databases">
        <title>Genomic Encyclopedia of Archaeal and Bacterial Type Strains, Phase II (KMG-II): from individual species to whole genera.</title>
        <authorList>
            <person name="Goeker M."/>
        </authorList>
    </citation>
    <scope>NUCLEOTIDE SEQUENCE [LARGE SCALE GENOMIC DNA]</scope>
    <source>
        <strain evidence="7 8">DSM 18921</strain>
    </source>
</reference>
<evidence type="ECO:0000256" key="3">
    <source>
        <dbReference type="ARBA" id="ARBA00022801"/>
    </source>
</evidence>
<dbReference type="GO" id="GO:0005829">
    <property type="term" value="C:cytosol"/>
    <property type="evidence" value="ECO:0007669"/>
    <property type="project" value="TreeGrafter"/>
</dbReference>
<dbReference type="NCBIfam" id="NF006683">
    <property type="entry name" value="PRK09229.1-4"/>
    <property type="match status" value="1"/>
</dbReference>
<dbReference type="NCBIfam" id="NF006681">
    <property type="entry name" value="PRK09229.1-2"/>
    <property type="match status" value="1"/>
</dbReference>
<gene>
    <name evidence="7" type="ORF">LX70_02507</name>
</gene>
<dbReference type="GO" id="GO:0046872">
    <property type="term" value="F:metal ion binding"/>
    <property type="evidence" value="ECO:0007669"/>
    <property type="project" value="UniProtKB-KW"/>
</dbReference>
<dbReference type="PANTHER" id="PTHR11271:SF48">
    <property type="entry name" value="AMIDOHYDROLASE-RELATED DOMAIN-CONTAINING PROTEIN"/>
    <property type="match status" value="1"/>
</dbReference>
<dbReference type="InterPro" id="IPR006680">
    <property type="entry name" value="Amidohydro-rel"/>
</dbReference>
<evidence type="ECO:0000259" key="5">
    <source>
        <dbReference type="Pfam" id="PF01979"/>
    </source>
</evidence>
<dbReference type="OrthoDB" id="9796020at2"/>
<dbReference type="InterPro" id="IPR032466">
    <property type="entry name" value="Metal_Hydrolase"/>
</dbReference>
<keyword evidence="2" id="KW-0479">Metal-binding</keyword>
<evidence type="ECO:0000313" key="8">
    <source>
        <dbReference type="Proteomes" id="UP000238338"/>
    </source>
</evidence>
<keyword evidence="4" id="KW-0862">Zinc</keyword>
<dbReference type="Pfam" id="PF22429">
    <property type="entry name" value="HutF_N"/>
    <property type="match status" value="1"/>
</dbReference>
<feature type="domain" description="Formimidoylglutamate deiminase N-terminal" evidence="6">
    <location>
        <begin position="3"/>
        <end position="42"/>
    </location>
</feature>
<sequence>METMLFAEQALLPKGWARDVRLGLAGGVIAAVEAGAARQAGDIAVGAVIPGIANLHSHAFQRAMAGLTERRGPTADSFWTWRDLMYRFALDLDPDQMQAVAEMAYVEMLEAGFTRVGEFHYLHHDRDGRPYADPAEMSLRILAAAEGAGIALTHLPVFYAHSDFGGAAPGDGQRRFIHDLDAFLRLTERLCAAMTRPLDRLGIAPHSLRAATEEEVRALVAAHPGCPVHIHVAEQMREVEDSVAHSGLRPVEVLLNRIGIDARWCLIHATHLTDAERRGIAASGAVAGLCPVTEANLGDGLFPARDFLTDGGCFGVGSDSNVEISLREELKILEYGQRLFSRGRNVLAEGSGSTGGALLRGALSGGAQALGAPAPELAAGASADLVVLRDTVGLRAGGDRILDRWIFGADVAVDQVWVGGARVVSGGRHRDRDRIAGAYAKVLAGLVDG</sequence>
<keyword evidence="3" id="KW-0378">Hydrolase</keyword>
<comment type="caution">
    <text evidence="7">The sequence shown here is derived from an EMBL/GenBank/DDBJ whole genome shotgun (WGS) entry which is preliminary data.</text>
</comment>
<dbReference type="PANTHER" id="PTHR11271">
    <property type="entry name" value="GUANINE DEAMINASE"/>
    <property type="match status" value="1"/>
</dbReference>
<evidence type="ECO:0000259" key="6">
    <source>
        <dbReference type="Pfam" id="PF22429"/>
    </source>
</evidence>
<feature type="domain" description="Amidohydrolase-related" evidence="5">
    <location>
        <begin position="48"/>
        <end position="422"/>
    </location>
</feature>
<organism evidence="7 8">
    <name type="scientific">Albidovulum denitrificans</name>
    <dbReference type="NCBI Taxonomy" id="404881"/>
    <lineage>
        <taxon>Bacteria</taxon>
        <taxon>Pseudomonadati</taxon>
        <taxon>Pseudomonadota</taxon>
        <taxon>Alphaproteobacteria</taxon>
        <taxon>Rhodobacterales</taxon>
        <taxon>Paracoccaceae</taxon>
        <taxon>Albidovulum</taxon>
    </lineage>
</organism>
<dbReference type="EMBL" id="PVEP01000005">
    <property type="protein sequence ID" value="PQV56242.1"/>
    <property type="molecule type" value="Genomic_DNA"/>
</dbReference>
<dbReference type="RefSeq" id="WP_105515103.1">
    <property type="nucleotide sequence ID" value="NZ_PVEP01000005.1"/>
</dbReference>
<comment type="cofactor">
    <cofactor evidence="1">
        <name>Zn(2+)</name>
        <dbReference type="ChEBI" id="CHEBI:29105"/>
    </cofactor>
</comment>
<dbReference type="Gene3D" id="3.20.20.140">
    <property type="entry name" value="Metal-dependent hydrolases"/>
    <property type="match status" value="1"/>
</dbReference>
<evidence type="ECO:0000313" key="7">
    <source>
        <dbReference type="EMBL" id="PQV56242.1"/>
    </source>
</evidence>
<dbReference type="InterPro" id="IPR011059">
    <property type="entry name" value="Metal-dep_hydrolase_composite"/>
</dbReference>
<dbReference type="InterPro" id="IPR055156">
    <property type="entry name" value="HutF-like_N"/>
</dbReference>
<evidence type="ECO:0000256" key="4">
    <source>
        <dbReference type="ARBA" id="ARBA00022833"/>
    </source>
</evidence>
<dbReference type="InterPro" id="IPR010252">
    <property type="entry name" value="HutF"/>
</dbReference>
<proteinExistence type="predicted"/>
<dbReference type="GO" id="GO:0019239">
    <property type="term" value="F:deaminase activity"/>
    <property type="evidence" value="ECO:0007669"/>
    <property type="project" value="TreeGrafter"/>
</dbReference>
<name>A0A2S8S623_9RHOB</name>
<evidence type="ECO:0000256" key="2">
    <source>
        <dbReference type="ARBA" id="ARBA00022723"/>
    </source>
</evidence>
<dbReference type="SUPFAM" id="SSF51338">
    <property type="entry name" value="Composite domain of metallo-dependent hydrolases"/>
    <property type="match status" value="1"/>
</dbReference>
<dbReference type="AlphaFoldDB" id="A0A2S8S623"/>
<dbReference type="SUPFAM" id="SSF51556">
    <property type="entry name" value="Metallo-dependent hydrolases"/>
    <property type="match status" value="1"/>
</dbReference>
<keyword evidence="8" id="KW-1185">Reference proteome</keyword>
<dbReference type="NCBIfam" id="TIGR02022">
    <property type="entry name" value="hutF"/>
    <property type="match status" value="1"/>
</dbReference>
<protein>
    <submittedName>
        <fullName evidence="7">Formiminoglutamate deiminase</fullName>
    </submittedName>
</protein>
<dbReference type="Gene3D" id="2.30.40.10">
    <property type="entry name" value="Urease, subunit C, domain 1"/>
    <property type="match status" value="1"/>
</dbReference>
<accession>A0A2S8S623</accession>
<dbReference type="Proteomes" id="UP000238338">
    <property type="component" value="Unassembled WGS sequence"/>
</dbReference>
<dbReference type="NCBIfam" id="NF006684">
    <property type="entry name" value="PRK09229.1-5"/>
    <property type="match status" value="1"/>
</dbReference>
<dbReference type="InterPro" id="IPR051607">
    <property type="entry name" value="Metallo-dep_hydrolases"/>
</dbReference>